<dbReference type="Gene3D" id="3.40.50.720">
    <property type="entry name" value="NAD(P)-binding Rossmann-like Domain"/>
    <property type="match status" value="1"/>
</dbReference>
<dbReference type="InterPro" id="IPR001509">
    <property type="entry name" value="Epimerase_deHydtase"/>
</dbReference>
<evidence type="ECO:0000313" key="4">
    <source>
        <dbReference type="Proteomes" id="UP000608955"/>
    </source>
</evidence>
<feature type="domain" description="NAD-dependent epimerase/dehydratase" evidence="2">
    <location>
        <begin position="3"/>
        <end position="227"/>
    </location>
</feature>
<keyword evidence="4" id="KW-1185">Reference proteome</keyword>
<reference evidence="3" key="1">
    <citation type="journal article" date="2014" name="Int. J. Syst. Evol. Microbiol.">
        <title>Complete genome sequence of Corynebacterium casei LMG S-19264T (=DSM 44701T), isolated from a smear-ripened cheese.</title>
        <authorList>
            <consortium name="US DOE Joint Genome Institute (JGI-PGF)"/>
            <person name="Walter F."/>
            <person name="Albersmeier A."/>
            <person name="Kalinowski J."/>
            <person name="Ruckert C."/>
        </authorList>
    </citation>
    <scope>NUCLEOTIDE SEQUENCE</scope>
    <source>
        <strain evidence="3">JCM 4654</strain>
    </source>
</reference>
<dbReference type="PANTHER" id="PTHR43000">
    <property type="entry name" value="DTDP-D-GLUCOSE 4,6-DEHYDRATASE-RELATED"/>
    <property type="match status" value="1"/>
</dbReference>
<dbReference type="Pfam" id="PF01370">
    <property type="entry name" value="Epimerase"/>
    <property type="match status" value="1"/>
</dbReference>
<comment type="caution">
    <text evidence="3">The sequence shown here is derived from an EMBL/GenBank/DDBJ whole genome shotgun (WGS) entry which is preliminary data.</text>
</comment>
<name>A0A918YAN6_9ACTN</name>
<dbReference type="InterPro" id="IPR020904">
    <property type="entry name" value="Sc_DH/Rdtase_CS"/>
</dbReference>
<comment type="similarity">
    <text evidence="1">Belongs to the NAD(P)-dependent epimerase/dehydratase family.</text>
</comment>
<evidence type="ECO:0000259" key="2">
    <source>
        <dbReference type="Pfam" id="PF01370"/>
    </source>
</evidence>
<dbReference type="AlphaFoldDB" id="A0A918YAN6"/>
<dbReference type="Proteomes" id="UP000608955">
    <property type="component" value="Unassembled WGS sequence"/>
</dbReference>
<evidence type="ECO:0000256" key="1">
    <source>
        <dbReference type="ARBA" id="ARBA00007637"/>
    </source>
</evidence>
<evidence type="ECO:0000313" key="3">
    <source>
        <dbReference type="EMBL" id="GHD96097.1"/>
    </source>
</evidence>
<gene>
    <name evidence="3" type="ORF">GCM10010508_63500</name>
</gene>
<dbReference type="EMBL" id="BMVF01000025">
    <property type="protein sequence ID" value="GHD96097.1"/>
    <property type="molecule type" value="Genomic_DNA"/>
</dbReference>
<accession>A0A918YAN6</accession>
<dbReference type="InterPro" id="IPR036291">
    <property type="entry name" value="NAD(P)-bd_dom_sf"/>
</dbReference>
<proteinExistence type="inferred from homology"/>
<reference evidence="3" key="2">
    <citation type="submission" date="2020-09" db="EMBL/GenBank/DDBJ databases">
        <authorList>
            <person name="Sun Q."/>
            <person name="Ohkuma M."/>
        </authorList>
    </citation>
    <scope>NUCLEOTIDE SEQUENCE</scope>
    <source>
        <strain evidence="3">JCM 4654</strain>
    </source>
</reference>
<protein>
    <submittedName>
        <fullName evidence="3">UDP-glucose 4-epimerase-like protein</fullName>
    </submittedName>
</protein>
<organism evidence="3 4">
    <name type="scientific">Streptomyces naganishii JCM 4654</name>
    <dbReference type="NCBI Taxonomy" id="1306179"/>
    <lineage>
        <taxon>Bacteria</taxon>
        <taxon>Bacillati</taxon>
        <taxon>Actinomycetota</taxon>
        <taxon>Actinomycetes</taxon>
        <taxon>Kitasatosporales</taxon>
        <taxon>Streptomycetaceae</taxon>
        <taxon>Streptomyces</taxon>
    </lineage>
</organism>
<dbReference type="RefSeq" id="WP_190181309.1">
    <property type="nucleotide sequence ID" value="NZ_BMVF01000025.1"/>
</dbReference>
<dbReference type="Gene3D" id="3.90.25.10">
    <property type="entry name" value="UDP-galactose 4-epimerase, domain 1"/>
    <property type="match status" value="1"/>
</dbReference>
<dbReference type="PROSITE" id="PS00061">
    <property type="entry name" value="ADH_SHORT"/>
    <property type="match status" value="1"/>
</dbReference>
<sequence>MNVVVTGGAGFIGANLCRELASHGSIGKVVALDDLSTGSAANLAGTDVELVEGSILDRDLVGDVVAGADAVIHLAARPSVPRSLADPFASHEVNATGTVRVLEACRRRNTHLVAASSSSVYGSVTDLPKHENLPTRPLSPYAASKLATESYTLAYAAAFGLPTLAFRFFNVYGPLQPAGHAYAAVVPAFTDAALRGRPLTVFGDGHQTRDFTYVGTVARVLAEAVLRRVTCPNPVNLAFGTRVSVLELAHQLAKTLEVTIEIRHEAARRGDVRDSQADDGALRSLFARLRAVPLEQGLADTVSWFRSLPAYAETGTHLDRRT</sequence>
<dbReference type="SUPFAM" id="SSF51735">
    <property type="entry name" value="NAD(P)-binding Rossmann-fold domains"/>
    <property type="match status" value="1"/>
</dbReference>